<evidence type="ECO:0000256" key="5">
    <source>
        <dbReference type="SAM" id="MobiDB-lite"/>
    </source>
</evidence>
<feature type="domain" description="YTH" evidence="7">
    <location>
        <begin position="465"/>
        <end position="602"/>
    </location>
</feature>
<feature type="transmembrane region" description="Helical" evidence="6">
    <location>
        <begin position="12"/>
        <end position="32"/>
    </location>
</feature>
<dbReference type="PANTHER" id="PTHR12357:SF82">
    <property type="entry name" value="YTH DOMAIN-CONTAINING FAMILY PROTEIN"/>
    <property type="match status" value="1"/>
</dbReference>
<comment type="function">
    <text evidence="4">Specifically recognizes and binds N6-methyladenosine (m6A)-containing RNAs, and regulates mRNA stability. M6A is a modification present at internal sites of mRNAs and some non-coding RNAs and plays a role in mRNA stability and processing.</text>
</comment>
<keyword evidence="3 4" id="KW-0694">RNA-binding</keyword>
<dbReference type="Pfam" id="PF04146">
    <property type="entry name" value="YTH"/>
    <property type="match status" value="1"/>
</dbReference>
<evidence type="ECO:0000256" key="6">
    <source>
        <dbReference type="SAM" id="Phobius"/>
    </source>
</evidence>
<dbReference type="FunFam" id="3.10.590.10:FF:000001">
    <property type="entry name" value="YTH domain family 1, isoform CRA_a"/>
    <property type="match status" value="1"/>
</dbReference>
<dbReference type="CDD" id="cd21134">
    <property type="entry name" value="YTH"/>
    <property type="match status" value="1"/>
</dbReference>
<dbReference type="GO" id="GO:0005737">
    <property type="term" value="C:cytoplasm"/>
    <property type="evidence" value="ECO:0007669"/>
    <property type="project" value="UniProtKB-SubCell"/>
</dbReference>
<name>A0A9D5AZE4_PEA</name>
<keyword evidence="6" id="KW-0472">Membrane</keyword>
<organism evidence="8 9">
    <name type="scientific">Pisum sativum</name>
    <name type="common">Garden pea</name>
    <name type="synonym">Lathyrus oleraceus</name>
    <dbReference type="NCBI Taxonomy" id="3888"/>
    <lineage>
        <taxon>Eukaryota</taxon>
        <taxon>Viridiplantae</taxon>
        <taxon>Streptophyta</taxon>
        <taxon>Embryophyta</taxon>
        <taxon>Tracheophyta</taxon>
        <taxon>Spermatophyta</taxon>
        <taxon>Magnoliopsida</taxon>
        <taxon>eudicotyledons</taxon>
        <taxon>Gunneridae</taxon>
        <taxon>Pentapetalae</taxon>
        <taxon>rosids</taxon>
        <taxon>fabids</taxon>
        <taxon>Fabales</taxon>
        <taxon>Fabaceae</taxon>
        <taxon>Papilionoideae</taxon>
        <taxon>50 kb inversion clade</taxon>
        <taxon>NPAAA clade</taxon>
        <taxon>Hologalegina</taxon>
        <taxon>IRL clade</taxon>
        <taxon>Fabeae</taxon>
        <taxon>Lathyrus</taxon>
    </lineage>
</organism>
<dbReference type="GO" id="GO:0003729">
    <property type="term" value="F:mRNA binding"/>
    <property type="evidence" value="ECO:0007669"/>
    <property type="project" value="UniProtKB-UniRule"/>
</dbReference>
<feature type="region of interest" description="Disordered" evidence="5">
    <location>
        <begin position="59"/>
        <end position="91"/>
    </location>
</feature>
<keyword evidence="6" id="KW-1133">Transmembrane helix</keyword>
<dbReference type="GO" id="GO:1990247">
    <property type="term" value="F:N6-methyladenosine-containing RNA reader activity"/>
    <property type="evidence" value="ECO:0007669"/>
    <property type="project" value="UniProtKB-UniRule"/>
</dbReference>
<dbReference type="Proteomes" id="UP001058974">
    <property type="component" value="Chromosome 3"/>
</dbReference>
<protein>
    <recommendedName>
        <fullName evidence="4">YTH domain-containing family protein</fullName>
    </recommendedName>
</protein>
<gene>
    <name evidence="8" type="ORF">KIW84_032994</name>
</gene>
<dbReference type="GO" id="GO:0061157">
    <property type="term" value="P:mRNA destabilization"/>
    <property type="evidence" value="ECO:0007669"/>
    <property type="project" value="TreeGrafter"/>
</dbReference>
<evidence type="ECO:0000256" key="3">
    <source>
        <dbReference type="ARBA" id="ARBA00022884"/>
    </source>
</evidence>
<dbReference type="InterPro" id="IPR045168">
    <property type="entry name" value="YTH_prot"/>
</dbReference>
<proteinExistence type="inferred from homology"/>
<dbReference type="PROSITE" id="PS50882">
    <property type="entry name" value="YTH"/>
    <property type="match status" value="1"/>
</dbReference>
<accession>A0A9D5AZE4</accession>
<evidence type="ECO:0000313" key="8">
    <source>
        <dbReference type="EMBL" id="KAI5427793.1"/>
    </source>
</evidence>
<keyword evidence="9" id="KW-1185">Reference proteome</keyword>
<evidence type="ECO:0000256" key="4">
    <source>
        <dbReference type="RuleBase" id="RU369095"/>
    </source>
</evidence>
<dbReference type="EMBL" id="JAMSHJ010000003">
    <property type="protein sequence ID" value="KAI5427793.1"/>
    <property type="molecule type" value="Genomic_DNA"/>
</dbReference>
<keyword evidence="6" id="KW-0812">Transmembrane</keyword>
<dbReference type="AlphaFoldDB" id="A0A9D5AZE4"/>
<comment type="caution">
    <text evidence="8">The sequence shown here is derived from an EMBL/GenBank/DDBJ whole genome shotgun (WGS) entry which is preliminary data.</text>
</comment>
<dbReference type="Gene3D" id="3.10.590.10">
    <property type="entry name" value="ph1033 like domains"/>
    <property type="match status" value="1"/>
</dbReference>
<reference evidence="8 9" key="1">
    <citation type="journal article" date="2022" name="Nat. Genet.">
        <title>Improved pea reference genome and pan-genome highlight genomic features and evolutionary characteristics.</title>
        <authorList>
            <person name="Yang T."/>
            <person name="Liu R."/>
            <person name="Luo Y."/>
            <person name="Hu S."/>
            <person name="Wang D."/>
            <person name="Wang C."/>
            <person name="Pandey M.K."/>
            <person name="Ge S."/>
            <person name="Xu Q."/>
            <person name="Li N."/>
            <person name="Li G."/>
            <person name="Huang Y."/>
            <person name="Saxena R.K."/>
            <person name="Ji Y."/>
            <person name="Li M."/>
            <person name="Yan X."/>
            <person name="He Y."/>
            <person name="Liu Y."/>
            <person name="Wang X."/>
            <person name="Xiang C."/>
            <person name="Varshney R.K."/>
            <person name="Ding H."/>
            <person name="Gao S."/>
            <person name="Zong X."/>
        </authorList>
    </citation>
    <scope>NUCLEOTIDE SEQUENCE [LARGE SCALE GENOMIC DNA]</scope>
    <source>
        <strain evidence="8 9">cv. Zhongwan 6</strain>
    </source>
</reference>
<dbReference type="InterPro" id="IPR007275">
    <property type="entry name" value="YTH_domain"/>
</dbReference>
<evidence type="ECO:0000259" key="7">
    <source>
        <dbReference type="PROSITE" id="PS50882"/>
    </source>
</evidence>
<dbReference type="Gramene" id="Psat03G0299400-T1">
    <property type="protein sequence ID" value="KAI5427793.1"/>
    <property type="gene ID" value="KIW84_032994"/>
</dbReference>
<evidence type="ECO:0000256" key="1">
    <source>
        <dbReference type="ARBA" id="ARBA00004496"/>
    </source>
</evidence>
<comment type="subcellular location">
    <subcellularLocation>
        <location evidence="1">Cytoplasm</location>
    </subcellularLocation>
</comment>
<evidence type="ECO:0000256" key="2">
    <source>
        <dbReference type="ARBA" id="ARBA00022490"/>
    </source>
</evidence>
<evidence type="ECO:0000313" key="9">
    <source>
        <dbReference type="Proteomes" id="UP001058974"/>
    </source>
</evidence>
<comment type="similarity">
    <text evidence="4">Belongs to the YTHDF family.</text>
</comment>
<sequence>MAAVAPSSDSILLSRFLISFVLRFIYVFFIVYEILFFDLTAIEAASLLQNLSLDSQPKTISGDAEPVKKNGPSFAGSKAKGTGKPFNPNPSFAPNGYPSTAYYYGGYDGQGDWSGYSNYANLDGGMAQGVYGDNCSYMYQGYGYTPYGAYASPNSSSPMVQHDGQLYGLQQYQYPCSYYNSPTSADVFAPNKTSVAQREISTATNADRVPSNVMNNGNSVGIVNGDCTNQSGLKSFITSSQHTSLNTRDSYQGSSLPACAPLSGYQSQRLGTHGTQSSIPTDLSLVSDRQTKHGGKVGLSSQVMPVKDFSSQRNRRHTPPLPQFMNLNGSRLPSGMELVPGFMNSMYPSNNMFSQYGNTFRANSRFGSSAYGSRTGSYDYKFRATGNGYVANDSRRNVDGFSELNKGPRAAKISDNKGAKSLGSVTLLLKGQNLPVKSDNKEVSLVVPNKEQYNGEDLSENYSDAKFYVIKSYSEDDVHKSIKYNVWASTPNGNKKLDAAYQEAKEKPGGCPIFLLFSVNTSGQFVGLAEMTGPVDFDKTVEYWQQDRWTGCFNVKWHVIKDIPNGLLRHITLENNEDKPVTNSRDTQEVKFDKGVQVVKIFKEHSSKTSILDDFGFYESREKTTQERKHKEQQLPKQVNNASDITFGSVTLPKSLDTTLMNESATADAAQGKVNSEVLIERNGSTAFEDSSKSS</sequence>
<keyword evidence="2" id="KW-0963">Cytoplasm</keyword>
<dbReference type="PANTHER" id="PTHR12357">
    <property type="entry name" value="YTH YT521-B HOMOLOGY DOMAIN-CONTAINING"/>
    <property type="match status" value="1"/>
</dbReference>